<evidence type="ECO:0000313" key="11">
    <source>
        <dbReference type="EMBL" id="POF33906.1"/>
    </source>
</evidence>
<organism evidence="11 12">
    <name type="scientific">Roseibium marinum</name>
    <dbReference type="NCBI Taxonomy" id="281252"/>
    <lineage>
        <taxon>Bacteria</taxon>
        <taxon>Pseudomonadati</taxon>
        <taxon>Pseudomonadota</taxon>
        <taxon>Alphaproteobacteria</taxon>
        <taxon>Hyphomicrobiales</taxon>
        <taxon>Stappiaceae</taxon>
        <taxon>Roseibium</taxon>
    </lineage>
</organism>
<evidence type="ECO:0000256" key="7">
    <source>
        <dbReference type="ARBA" id="ARBA00023136"/>
    </source>
</evidence>
<dbReference type="Proteomes" id="UP000236959">
    <property type="component" value="Unassembled WGS sequence"/>
</dbReference>
<sequence length="172" mass="18892">MKRVAELYQLFLDYLERGTLLVAMILVAGLFLINAAGIVTEQVTGSSLVWVEEVSNLLFTWVVFLGAGAIARRGGHIGVDILHDFFAPKVMAALRVLFAALTLIVVWVMVYYGYKMALFVGRSQTSLYLDINLYYYYLSIPAGGLILGLNAIGSALPGAPDQEKLKIEEAEL</sequence>
<proteinExistence type="inferred from homology"/>
<dbReference type="InterPro" id="IPR055348">
    <property type="entry name" value="DctQ"/>
</dbReference>
<evidence type="ECO:0000256" key="9">
    <source>
        <dbReference type="RuleBase" id="RU369079"/>
    </source>
</evidence>
<feature type="transmembrane region" description="Helical" evidence="9">
    <location>
        <begin position="54"/>
        <end position="71"/>
    </location>
</feature>
<gene>
    <name evidence="11" type="ORF">CLV41_101355</name>
</gene>
<dbReference type="InterPro" id="IPR007387">
    <property type="entry name" value="TRAP_DctQ"/>
</dbReference>
<evidence type="ECO:0000256" key="8">
    <source>
        <dbReference type="ARBA" id="ARBA00038436"/>
    </source>
</evidence>
<dbReference type="PANTHER" id="PTHR35011:SF5">
    <property type="entry name" value="SIALIC ACID TRAP TRANSPORTER SMALL PERMEASE PROTEIN SIAQ"/>
    <property type="match status" value="1"/>
</dbReference>
<comment type="subunit">
    <text evidence="9">The complex comprises the extracytoplasmic solute receptor protein and the two transmembrane proteins.</text>
</comment>
<keyword evidence="2 9" id="KW-0813">Transport</keyword>
<evidence type="ECO:0000313" key="12">
    <source>
        <dbReference type="Proteomes" id="UP000236959"/>
    </source>
</evidence>
<dbReference type="AlphaFoldDB" id="A0A2S3V1R9"/>
<evidence type="ECO:0000256" key="1">
    <source>
        <dbReference type="ARBA" id="ARBA00004429"/>
    </source>
</evidence>
<feature type="transmembrane region" description="Helical" evidence="9">
    <location>
        <begin position="134"/>
        <end position="156"/>
    </location>
</feature>
<comment type="caution">
    <text evidence="11">The sequence shown here is derived from an EMBL/GenBank/DDBJ whole genome shotgun (WGS) entry which is preliminary data.</text>
</comment>
<dbReference type="PANTHER" id="PTHR35011">
    <property type="entry name" value="2,3-DIKETO-L-GULONATE TRAP TRANSPORTER SMALL PERMEASE PROTEIN YIAM"/>
    <property type="match status" value="1"/>
</dbReference>
<keyword evidence="12" id="KW-1185">Reference proteome</keyword>
<keyword evidence="5 9" id="KW-0812">Transmembrane</keyword>
<keyword evidence="6 9" id="KW-1133">Transmembrane helix</keyword>
<dbReference type="GO" id="GO:0022857">
    <property type="term" value="F:transmembrane transporter activity"/>
    <property type="evidence" value="ECO:0007669"/>
    <property type="project" value="UniProtKB-UniRule"/>
</dbReference>
<feature type="transmembrane region" description="Helical" evidence="9">
    <location>
        <begin position="20"/>
        <end position="39"/>
    </location>
</feature>
<dbReference type="EMBL" id="PPCN01000001">
    <property type="protein sequence ID" value="POF33906.1"/>
    <property type="molecule type" value="Genomic_DNA"/>
</dbReference>
<evidence type="ECO:0000256" key="5">
    <source>
        <dbReference type="ARBA" id="ARBA00022692"/>
    </source>
</evidence>
<dbReference type="GO" id="GO:0005886">
    <property type="term" value="C:plasma membrane"/>
    <property type="evidence" value="ECO:0007669"/>
    <property type="project" value="UniProtKB-SubCell"/>
</dbReference>
<feature type="domain" description="Tripartite ATP-independent periplasmic transporters DctQ component" evidence="10">
    <location>
        <begin position="31"/>
        <end position="155"/>
    </location>
</feature>
<evidence type="ECO:0000256" key="2">
    <source>
        <dbReference type="ARBA" id="ARBA00022448"/>
    </source>
</evidence>
<feature type="transmembrane region" description="Helical" evidence="9">
    <location>
        <begin position="92"/>
        <end position="114"/>
    </location>
</feature>
<keyword evidence="3" id="KW-1003">Cell membrane</keyword>
<evidence type="ECO:0000256" key="6">
    <source>
        <dbReference type="ARBA" id="ARBA00022989"/>
    </source>
</evidence>
<comment type="similarity">
    <text evidence="8 9">Belongs to the TRAP transporter small permease family.</text>
</comment>
<evidence type="ECO:0000259" key="10">
    <source>
        <dbReference type="Pfam" id="PF04290"/>
    </source>
</evidence>
<dbReference type="Pfam" id="PF04290">
    <property type="entry name" value="DctQ"/>
    <property type="match status" value="1"/>
</dbReference>
<name>A0A2S3V1R9_9HYPH</name>
<protein>
    <recommendedName>
        <fullName evidence="9">TRAP transporter small permease protein</fullName>
    </recommendedName>
</protein>
<reference evidence="11 12" key="1">
    <citation type="submission" date="2018-01" db="EMBL/GenBank/DDBJ databases">
        <title>Genomic Encyclopedia of Archaeal and Bacterial Type Strains, Phase II (KMG-II): from individual species to whole genera.</title>
        <authorList>
            <person name="Goeker M."/>
        </authorList>
    </citation>
    <scope>NUCLEOTIDE SEQUENCE [LARGE SCALE GENOMIC DNA]</scope>
    <source>
        <strain evidence="11 12">DSM 17023</strain>
    </source>
</reference>
<comment type="function">
    <text evidence="9">Part of the tripartite ATP-independent periplasmic (TRAP) transport system.</text>
</comment>
<evidence type="ECO:0000256" key="4">
    <source>
        <dbReference type="ARBA" id="ARBA00022519"/>
    </source>
</evidence>
<comment type="subcellular location">
    <subcellularLocation>
        <location evidence="1 9">Cell inner membrane</location>
        <topology evidence="1 9">Multi-pass membrane protein</topology>
    </subcellularLocation>
</comment>
<dbReference type="GO" id="GO:0015740">
    <property type="term" value="P:C4-dicarboxylate transport"/>
    <property type="evidence" value="ECO:0007669"/>
    <property type="project" value="TreeGrafter"/>
</dbReference>
<accession>A0A2S3V1R9</accession>
<keyword evidence="4 9" id="KW-0997">Cell inner membrane</keyword>
<dbReference type="RefSeq" id="WP_170107087.1">
    <property type="nucleotide sequence ID" value="NZ_PPCN01000001.1"/>
</dbReference>
<keyword evidence="7 9" id="KW-0472">Membrane</keyword>
<evidence type="ECO:0000256" key="3">
    <source>
        <dbReference type="ARBA" id="ARBA00022475"/>
    </source>
</evidence>